<dbReference type="RefSeq" id="XP_043139905.1">
    <property type="nucleotide sequence ID" value="XM_043282536.1"/>
</dbReference>
<protein>
    <recommendedName>
        <fullName evidence="4">Protein NO VEIN C-terminal domain-containing protein</fullName>
    </recommendedName>
</protein>
<evidence type="ECO:0000313" key="2">
    <source>
        <dbReference type="EMBL" id="BCR91383.1"/>
    </source>
</evidence>
<accession>A0A7R7ZR34</accession>
<gene>
    <name evidence="2" type="ORF">ACHE_70226A</name>
</gene>
<feature type="compositionally biased region" description="Polar residues" evidence="1">
    <location>
        <begin position="757"/>
        <end position="766"/>
    </location>
</feature>
<proteinExistence type="predicted"/>
<organism evidence="2 3">
    <name type="scientific">Aspergillus chevalieri</name>
    <name type="common">Eurotium chevalieri</name>
    <dbReference type="NCBI Taxonomy" id="182096"/>
    <lineage>
        <taxon>Eukaryota</taxon>
        <taxon>Fungi</taxon>
        <taxon>Dikarya</taxon>
        <taxon>Ascomycota</taxon>
        <taxon>Pezizomycotina</taxon>
        <taxon>Eurotiomycetes</taxon>
        <taxon>Eurotiomycetidae</taxon>
        <taxon>Eurotiales</taxon>
        <taxon>Aspergillaceae</taxon>
        <taxon>Aspergillus</taxon>
        <taxon>Aspergillus subgen. Aspergillus</taxon>
    </lineage>
</organism>
<name>A0A7R7ZR34_ASPCH</name>
<feature type="region of interest" description="Disordered" evidence="1">
    <location>
        <begin position="686"/>
        <end position="770"/>
    </location>
</feature>
<evidence type="ECO:0000313" key="3">
    <source>
        <dbReference type="Proteomes" id="UP000637239"/>
    </source>
</evidence>
<reference evidence="2" key="2">
    <citation type="submission" date="2021-02" db="EMBL/GenBank/DDBJ databases">
        <title>Aspergillus chevalieri M1 genome sequence.</title>
        <authorList>
            <person name="Kadooka C."/>
            <person name="Mori K."/>
            <person name="Futagami T."/>
        </authorList>
    </citation>
    <scope>NUCLEOTIDE SEQUENCE</scope>
    <source>
        <strain evidence="2">M1</strain>
    </source>
</reference>
<keyword evidence="3" id="KW-1185">Reference proteome</keyword>
<dbReference type="Proteomes" id="UP000637239">
    <property type="component" value="Chromosome 7"/>
</dbReference>
<dbReference type="AlphaFoldDB" id="A0A7R7ZR34"/>
<sequence>MDQHERPVYRARVPYGVDIIVDDLYLPTPGRCGTKELSRKLESDGWPTDMLFINQAYLDAISAEAKSNGLSWEEWLERRASVRCIPRLKDRHTDKLSNLFQNLAINHPLTLLDILKTYWHDYQGQITPQIIETVRNIEVPCQNTDTWYPLKETYFPSTELNNICSRASITDSFNLFIEPLPEWATETIDGWEFLAEFEVGLSPDIIFMEQVLHSLKEKAPLDTARDGFFAMYRELSIRFFDEDPSEVRNLFCNSEAVYIPATQTRPARITSYRQCVWRGNHCLRNKYPLAMHQEYSDNPNVVHLFKNMLCVADASITTYLEELQYRKKFPDVLLEDLYSIYGELSEELLEGGALTTYACDMFHKEKLIYIPTQRSWVSPDQCIWAAASKIGGQFGISTMYSRFEGLLRGVLNIQIPTITTYINQLRILVSDQPNDITAIKASIHSMGQLRPSAEDLHGVRELRFLPIERADGSKMLAKLTDAFFIADRIEYQAAFHGKVSMLNFSLEEVFRLRRLFEALSLGNHYMSVAVQERTIVRFPAPEPSSSLTHTFRKKARHLYRCAVHYDAGRLQSDGASIRRRLQHIIIHESHGFMKTVILSHNGLRINAETDKGLVHIDHSNNKLRIYVPRDPQQRQRCYSTQLPEALVSFLEIEDRTATEVFRLLCLLHEDVIENVLDDNGISRISYADTDDPDTDFPTEATQESSFGDTFDVYGTSSDDESRSSETEFTQGSMASPDTATRNASSTVQRPEYEPEYSLSTHQQASSFPRPVPTNFVEPSSDTTSVPTSYSPQYVRLLDHVIMLARQAAFPRNSDSTSTTACASGNSIQGLASRSSIPSESQLAHDIKIGAAGELYAFELLSQQSLPGFTRQNWQSNVRKMVNVHPEYLDLEPWSGLETADLVYNDIDSVLTKILINAGYLSQIDWEGATPTYFIEVKTTAGTCGTPFYMNRSQYVRMQSMKIGNHEPANAKIYLIFRVYSLGSDGTAMEIYLDPETLREVGMLRFTPASYSVSPRVDY</sequence>
<feature type="compositionally biased region" description="Polar residues" evidence="1">
    <location>
        <begin position="728"/>
        <end position="748"/>
    </location>
</feature>
<dbReference type="EMBL" id="AP024422">
    <property type="protein sequence ID" value="BCR91383.1"/>
    <property type="molecule type" value="Genomic_DNA"/>
</dbReference>
<dbReference type="GeneID" id="66985741"/>
<dbReference type="KEGG" id="ache:ACHE_70226A"/>
<evidence type="ECO:0008006" key="4">
    <source>
        <dbReference type="Google" id="ProtNLM"/>
    </source>
</evidence>
<reference evidence="2" key="1">
    <citation type="submission" date="2021-01" db="EMBL/GenBank/DDBJ databases">
        <authorList>
            <consortium name="Aspergillus chevalieri M1 genome sequencing consortium"/>
            <person name="Kazuki M."/>
            <person name="Futagami T."/>
        </authorList>
    </citation>
    <scope>NUCLEOTIDE SEQUENCE</scope>
    <source>
        <strain evidence="2">M1</strain>
    </source>
</reference>
<evidence type="ECO:0000256" key="1">
    <source>
        <dbReference type="SAM" id="MobiDB-lite"/>
    </source>
</evidence>